<evidence type="ECO:0000256" key="8">
    <source>
        <dbReference type="ARBA" id="ARBA00022840"/>
    </source>
</evidence>
<dbReference type="SUPFAM" id="SSF53613">
    <property type="entry name" value="Ribokinase-like"/>
    <property type="match status" value="1"/>
</dbReference>
<evidence type="ECO:0000256" key="2">
    <source>
        <dbReference type="ARBA" id="ARBA00001946"/>
    </source>
</evidence>
<evidence type="ECO:0000256" key="3">
    <source>
        <dbReference type="ARBA" id="ARBA00004868"/>
    </source>
</evidence>
<comment type="caution">
    <text evidence="12">The sequence shown here is derived from an EMBL/GenBank/DDBJ whole genome shotgun (WGS) entry which is preliminary data.</text>
</comment>
<dbReference type="GO" id="GO:0005524">
    <property type="term" value="F:ATP binding"/>
    <property type="evidence" value="ECO:0007669"/>
    <property type="project" value="UniProtKB-UniRule"/>
</dbReference>
<dbReference type="EC" id="2.7.1.50" evidence="11"/>
<comment type="cofactor">
    <cofactor evidence="2 11">
        <name>Mg(2+)</name>
        <dbReference type="ChEBI" id="CHEBI:18420"/>
    </cofactor>
</comment>
<dbReference type="CDD" id="cd01170">
    <property type="entry name" value="THZ_kinase"/>
    <property type="match status" value="1"/>
</dbReference>
<dbReference type="GO" id="GO:0000287">
    <property type="term" value="F:magnesium ion binding"/>
    <property type="evidence" value="ECO:0007669"/>
    <property type="project" value="UniProtKB-UniRule"/>
</dbReference>
<dbReference type="Proteomes" id="UP000294555">
    <property type="component" value="Unassembled WGS sequence"/>
</dbReference>
<evidence type="ECO:0000256" key="10">
    <source>
        <dbReference type="ARBA" id="ARBA00022977"/>
    </source>
</evidence>
<protein>
    <recommendedName>
        <fullName evidence="11">Hydroxyethylthiazole kinase</fullName>
        <ecNumber evidence="11">2.7.1.50</ecNumber>
    </recommendedName>
    <alternativeName>
        <fullName evidence="11">4-methyl-5-beta-hydroxyethylthiazole kinase</fullName>
        <shortName evidence="11">TH kinase</shortName>
        <shortName evidence="11">Thz kinase</shortName>
    </alternativeName>
</protein>
<keyword evidence="5 11" id="KW-0479">Metal-binding</keyword>
<dbReference type="OrthoDB" id="8909021at2"/>
<evidence type="ECO:0000256" key="1">
    <source>
        <dbReference type="ARBA" id="ARBA00001771"/>
    </source>
</evidence>
<evidence type="ECO:0000256" key="11">
    <source>
        <dbReference type="HAMAP-Rule" id="MF_00228"/>
    </source>
</evidence>
<comment type="similarity">
    <text evidence="11">Belongs to the Thz kinase family.</text>
</comment>
<dbReference type="UniPathway" id="UPA00060">
    <property type="reaction ID" value="UER00139"/>
</dbReference>
<dbReference type="PRINTS" id="PR01099">
    <property type="entry name" value="HYETHTZKNASE"/>
</dbReference>
<evidence type="ECO:0000313" key="12">
    <source>
        <dbReference type="EMBL" id="TCL07027.1"/>
    </source>
</evidence>
<dbReference type="NCBIfam" id="TIGR00694">
    <property type="entry name" value="thiM"/>
    <property type="match status" value="1"/>
</dbReference>
<feature type="binding site" evidence="11">
    <location>
        <position position="200"/>
    </location>
    <ligand>
        <name>substrate</name>
    </ligand>
</feature>
<evidence type="ECO:0000256" key="5">
    <source>
        <dbReference type="ARBA" id="ARBA00022723"/>
    </source>
</evidence>
<evidence type="ECO:0000256" key="4">
    <source>
        <dbReference type="ARBA" id="ARBA00022679"/>
    </source>
</evidence>
<dbReference type="GO" id="GO:0009229">
    <property type="term" value="P:thiamine diphosphate biosynthetic process"/>
    <property type="evidence" value="ECO:0007669"/>
    <property type="project" value="UniProtKB-UniRule"/>
</dbReference>
<dbReference type="AlphaFoldDB" id="A0A4R1NIT7"/>
<comment type="catalytic activity">
    <reaction evidence="1 11">
        <text>5-(2-hydroxyethyl)-4-methylthiazole + ATP = 4-methyl-5-(2-phosphooxyethyl)-thiazole + ADP + H(+)</text>
        <dbReference type="Rhea" id="RHEA:24212"/>
        <dbReference type="ChEBI" id="CHEBI:15378"/>
        <dbReference type="ChEBI" id="CHEBI:17957"/>
        <dbReference type="ChEBI" id="CHEBI:30616"/>
        <dbReference type="ChEBI" id="CHEBI:58296"/>
        <dbReference type="ChEBI" id="CHEBI:456216"/>
        <dbReference type="EC" id="2.7.1.50"/>
    </reaction>
</comment>
<dbReference type="NCBIfam" id="NF006830">
    <property type="entry name" value="PRK09355.1"/>
    <property type="match status" value="1"/>
</dbReference>
<dbReference type="FunFam" id="3.40.1190.20:FF:000015">
    <property type="entry name" value="Hydroxyethylthiazole kinase"/>
    <property type="match status" value="1"/>
</dbReference>
<organism evidence="12 13">
    <name type="scientific">Sodalis ligni</name>
    <dbReference type="NCBI Taxonomy" id="2697027"/>
    <lineage>
        <taxon>Bacteria</taxon>
        <taxon>Pseudomonadati</taxon>
        <taxon>Pseudomonadota</taxon>
        <taxon>Gammaproteobacteria</taxon>
        <taxon>Enterobacterales</taxon>
        <taxon>Bruguierivoracaceae</taxon>
        <taxon>Sodalis</taxon>
    </lineage>
</organism>
<dbReference type="GO" id="GO:0036172">
    <property type="term" value="P:thiamine salvage"/>
    <property type="evidence" value="ECO:0007669"/>
    <property type="project" value="UniProtKB-ARBA"/>
</dbReference>
<dbReference type="GO" id="GO:0004417">
    <property type="term" value="F:hydroxyethylthiazole kinase activity"/>
    <property type="evidence" value="ECO:0007669"/>
    <property type="project" value="UniProtKB-UniRule"/>
</dbReference>
<dbReference type="RefSeq" id="WP_132926898.1">
    <property type="nucleotide sequence ID" value="NZ_SJOI01000001.1"/>
</dbReference>
<dbReference type="HAMAP" id="MF_00228">
    <property type="entry name" value="Thz_kinase"/>
    <property type="match status" value="1"/>
</dbReference>
<evidence type="ECO:0000256" key="7">
    <source>
        <dbReference type="ARBA" id="ARBA00022777"/>
    </source>
</evidence>
<keyword evidence="7 11" id="KW-0418">Kinase</keyword>
<keyword evidence="10 11" id="KW-0784">Thiamine biosynthesis</keyword>
<dbReference type="PIRSF" id="PIRSF000513">
    <property type="entry name" value="Thz_kinase"/>
    <property type="match status" value="1"/>
</dbReference>
<dbReference type="InterPro" id="IPR000417">
    <property type="entry name" value="Hyethyz_kinase"/>
</dbReference>
<dbReference type="Gene3D" id="3.40.1190.20">
    <property type="match status" value="1"/>
</dbReference>
<name>A0A4R1NIT7_9GAMM</name>
<keyword evidence="9 11" id="KW-0460">Magnesium</keyword>
<accession>A0A4R1NIT7</accession>
<dbReference type="EMBL" id="SJOI01000001">
    <property type="protein sequence ID" value="TCL07027.1"/>
    <property type="molecule type" value="Genomic_DNA"/>
</dbReference>
<feature type="binding site" evidence="11">
    <location>
        <position position="127"/>
    </location>
    <ligand>
        <name>ATP</name>
        <dbReference type="ChEBI" id="CHEBI:30616"/>
    </ligand>
</feature>
<sequence length="264" mass="27324">MTVQPIEFPGLTAAASLDLLRQHAPLVHCLTNDVVQAFTANTLLALGAAPAMVVDPEEAAQFSAMADALLVNIGTLRRSQAEAMLAAVQAANEAGTPWVLDPVAAGPLAYRTGFAHSLLPLRPAAIRGNASEILALAGESALGRGVDSADDSSLALSAARKLATDHHTLVAVTGRVDFVTDGERIWSINDGHPLMTRVTGTGCALSAVVAAFCALPGDRLSHVAAACKVMARAGRLTAADVRGPGSFAVDFLDRLYTLQGEQLQ</sequence>
<evidence type="ECO:0000256" key="6">
    <source>
        <dbReference type="ARBA" id="ARBA00022741"/>
    </source>
</evidence>
<reference evidence="12 13" key="1">
    <citation type="submission" date="2019-02" db="EMBL/GenBank/DDBJ databases">
        <title>Investigation of anaerobic lignin degradation for improved lignocellulosic biofuels.</title>
        <authorList>
            <person name="Deangelis K."/>
        </authorList>
    </citation>
    <scope>NUCLEOTIDE SEQUENCE [LARGE SCALE GENOMIC DNA]</scope>
    <source>
        <strain evidence="12 13">159R</strain>
    </source>
</reference>
<comment type="function">
    <text evidence="11">Catalyzes the phosphorylation of the hydroxyl group of 4-methyl-5-beta-hydroxyethylthiazole (THZ).</text>
</comment>
<proteinExistence type="inferred from homology"/>
<feature type="binding site" evidence="11">
    <location>
        <position position="173"/>
    </location>
    <ligand>
        <name>ATP</name>
        <dbReference type="ChEBI" id="CHEBI:30616"/>
    </ligand>
</feature>
<keyword evidence="8 11" id="KW-0067">ATP-binding</keyword>
<feature type="binding site" evidence="11">
    <location>
        <position position="52"/>
    </location>
    <ligand>
        <name>substrate</name>
    </ligand>
</feature>
<evidence type="ECO:0000256" key="9">
    <source>
        <dbReference type="ARBA" id="ARBA00022842"/>
    </source>
</evidence>
<keyword evidence="6 11" id="KW-0547">Nucleotide-binding</keyword>
<comment type="pathway">
    <text evidence="3 11">Cofactor biosynthesis; thiamine diphosphate biosynthesis; 4-methyl-5-(2-phosphoethyl)-thiazole from 5-(2-hydroxyethyl)-4-methylthiazole: step 1/1.</text>
</comment>
<keyword evidence="13" id="KW-1185">Reference proteome</keyword>
<dbReference type="InterPro" id="IPR029056">
    <property type="entry name" value="Ribokinase-like"/>
</dbReference>
<evidence type="ECO:0000313" key="13">
    <source>
        <dbReference type="Proteomes" id="UP000294555"/>
    </source>
</evidence>
<gene>
    <name evidence="11" type="primary">thiM</name>
    <name evidence="12" type="ORF">EZJ58_5330</name>
</gene>
<keyword evidence="4 11" id="KW-0808">Transferase</keyword>
<dbReference type="Pfam" id="PF02110">
    <property type="entry name" value="HK"/>
    <property type="match status" value="1"/>
</dbReference>